<reference evidence="2" key="1">
    <citation type="journal article" date="2011" name="Nat. Biotechnol.">
        <title>The genomic sequence of the Chinese hamster ovary (CHO)-K1 cell line.</title>
        <authorList>
            <person name="Xu X."/>
            <person name="Nagarajan H."/>
            <person name="Lewis N.E."/>
            <person name="Pan S."/>
            <person name="Cai Z."/>
            <person name="Liu X."/>
            <person name="Chen W."/>
            <person name="Xie M."/>
            <person name="Wang W."/>
            <person name="Hammond S."/>
            <person name="Andersen M.R."/>
            <person name="Neff N."/>
            <person name="Passarelli B."/>
            <person name="Koh W."/>
            <person name="Fan H.C."/>
            <person name="Wang J."/>
            <person name="Gui Y."/>
            <person name="Lee K.H."/>
            <person name="Betenbaugh M.J."/>
            <person name="Quake S.R."/>
            <person name="Famili I."/>
            <person name="Palsson B.O."/>
            <person name="Wang J."/>
        </authorList>
    </citation>
    <scope>NUCLEOTIDE SEQUENCE [LARGE SCALE GENOMIC DNA]</scope>
    <source>
        <strain evidence="2">CHO K1 cell line</strain>
    </source>
</reference>
<dbReference type="AlphaFoldDB" id="G3I6P0"/>
<dbReference type="Proteomes" id="UP000001075">
    <property type="component" value="Unassembled WGS sequence"/>
</dbReference>
<accession>G3I6P0</accession>
<organism evidence="1 2">
    <name type="scientific">Cricetulus griseus</name>
    <name type="common">Chinese hamster</name>
    <name type="synonym">Cricetulus barabensis griseus</name>
    <dbReference type="NCBI Taxonomy" id="10029"/>
    <lineage>
        <taxon>Eukaryota</taxon>
        <taxon>Metazoa</taxon>
        <taxon>Chordata</taxon>
        <taxon>Craniata</taxon>
        <taxon>Vertebrata</taxon>
        <taxon>Euteleostomi</taxon>
        <taxon>Mammalia</taxon>
        <taxon>Eutheria</taxon>
        <taxon>Euarchontoglires</taxon>
        <taxon>Glires</taxon>
        <taxon>Rodentia</taxon>
        <taxon>Myomorpha</taxon>
        <taxon>Muroidea</taxon>
        <taxon>Cricetidae</taxon>
        <taxon>Cricetinae</taxon>
        <taxon>Cricetulus</taxon>
    </lineage>
</organism>
<protein>
    <submittedName>
        <fullName evidence="1">Uncharacterized protein</fullName>
    </submittedName>
</protein>
<name>G3I6P0_CRIGR</name>
<proteinExistence type="predicted"/>
<dbReference type="InParanoid" id="G3I6P0"/>
<evidence type="ECO:0000313" key="2">
    <source>
        <dbReference type="Proteomes" id="UP000001075"/>
    </source>
</evidence>
<dbReference type="EMBL" id="JH001384">
    <property type="protein sequence ID" value="EGW11768.1"/>
    <property type="molecule type" value="Genomic_DNA"/>
</dbReference>
<sequence>MFKRQSHPGSSNIHVENHVFVDVKRGQKRALVPLESQCMRVPVGREQHTWVLVL</sequence>
<gene>
    <name evidence="1" type="ORF">I79_019167</name>
</gene>
<evidence type="ECO:0000313" key="1">
    <source>
        <dbReference type="EMBL" id="EGW11768.1"/>
    </source>
</evidence>